<dbReference type="PANTHER" id="PTHR11228">
    <property type="entry name" value="RADICAL SAM DOMAIN PROTEIN"/>
    <property type="match status" value="1"/>
</dbReference>
<dbReference type="CDD" id="cd01335">
    <property type="entry name" value="Radical_SAM"/>
    <property type="match status" value="1"/>
</dbReference>
<keyword evidence="2" id="KW-0949">S-adenosyl-L-methionine</keyword>
<dbReference type="SMART" id="SM00729">
    <property type="entry name" value="Elp3"/>
    <property type="match status" value="1"/>
</dbReference>
<dbReference type="InterPro" id="IPR023885">
    <property type="entry name" value="4Fe4S-binding_SPASM_dom"/>
</dbReference>
<evidence type="ECO:0000256" key="3">
    <source>
        <dbReference type="ARBA" id="ARBA00022723"/>
    </source>
</evidence>
<dbReference type="Gene3D" id="3.20.20.70">
    <property type="entry name" value="Aldolase class I"/>
    <property type="match status" value="1"/>
</dbReference>
<evidence type="ECO:0000256" key="5">
    <source>
        <dbReference type="ARBA" id="ARBA00023014"/>
    </source>
</evidence>
<dbReference type="RefSeq" id="WP_194076381.1">
    <property type="nucleotide sequence ID" value="NZ_CP061839.1"/>
</dbReference>
<organism evidence="7 8">
    <name type="scientific">Treponema pedis</name>
    <dbReference type="NCBI Taxonomy" id="409322"/>
    <lineage>
        <taxon>Bacteria</taxon>
        <taxon>Pseudomonadati</taxon>
        <taxon>Spirochaetota</taxon>
        <taxon>Spirochaetia</taxon>
        <taxon>Spirochaetales</taxon>
        <taxon>Treponemataceae</taxon>
        <taxon>Treponema</taxon>
    </lineage>
</organism>
<dbReference type="InterPro" id="IPR050377">
    <property type="entry name" value="Radical_SAM_PqqE_MftC-like"/>
</dbReference>
<sequence>MSDINARDFIKFESINIDRAKDIATRYMAKQYGVSRVEVILTNRCQLNCVYCKKHLAVDYPEYCIPHSIMMKTLKQWFDHGCKFIHFTGGEVSLCSHIYEYVELAHKNGVEVTMSTNGVNTPTTYESLVKKGVNCFHISLDTYDKDIFDKQVGAKGAFEKVINTIHLITELRDKEHYKTKLVLNVCITPETFINLVDILHFMLSLKPDDIKLIPIAQLKNEWTNYERLYDDKIKPKLLQMLIDKNGFDMLKARINSLVKKSFRGYNNKKVVPPCYLSQDERTIDPEGNYYGCYINYREGASPIGNIRNDSFIIQSKKLRKNIHEFTQSEICQKYCADLTVLCNNYIDKQLDELIYDKCYFPNNENKLFYSENSKSYHLRKLFKAGYNIPNYIYGHL</sequence>
<evidence type="ECO:0000313" key="7">
    <source>
        <dbReference type="EMBL" id="QOW60942.1"/>
    </source>
</evidence>
<keyword evidence="4" id="KW-0408">Iron</keyword>
<keyword evidence="3" id="KW-0479">Metal-binding</keyword>
<dbReference type="InterPro" id="IPR058240">
    <property type="entry name" value="rSAM_sf"/>
</dbReference>
<dbReference type="EMBL" id="CP061839">
    <property type="protein sequence ID" value="QOW60942.1"/>
    <property type="molecule type" value="Genomic_DNA"/>
</dbReference>
<dbReference type="InterPro" id="IPR006638">
    <property type="entry name" value="Elp3/MiaA/NifB-like_rSAM"/>
</dbReference>
<evidence type="ECO:0000256" key="4">
    <source>
        <dbReference type="ARBA" id="ARBA00023004"/>
    </source>
</evidence>
<gene>
    <name evidence="7" type="ORF">IFE08_00495</name>
</gene>
<dbReference type="GO" id="GO:0051536">
    <property type="term" value="F:iron-sulfur cluster binding"/>
    <property type="evidence" value="ECO:0007669"/>
    <property type="project" value="UniProtKB-KW"/>
</dbReference>
<dbReference type="InterPro" id="IPR007197">
    <property type="entry name" value="rSAM"/>
</dbReference>
<name>A0A7S6WPM9_9SPIR</name>
<proteinExistence type="predicted"/>
<dbReference type="Pfam" id="PF04055">
    <property type="entry name" value="Radical_SAM"/>
    <property type="match status" value="1"/>
</dbReference>
<dbReference type="GO" id="GO:0046872">
    <property type="term" value="F:metal ion binding"/>
    <property type="evidence" value="ECO:0007669"/>
    <property type="project" value="UniProtKB-KW"/>
</dbReference>
<evidence type="ECO:0000313" key="8">
    <source>
        <dbReference type="Proteomes" id="UP000593915"/>
    </source>
</evidence>
<dbReference type="PANTHER" id="PTHR11228:SF7">
    <property type="entry name" value="PQQA PEPTIDE CYCLASE"/>
    <property type="match status" value="1"/>
</dbReference>
<evidence type="ECO:0000256" key="2">
    <source>
        <dbReference type="ARBA" id="ARBA00022691"/>
    </source>
</evidence>
<feature type="domain" description="Radical SAM core" evidence="6">
    <location>
        <begin position="31"/>
        <end position="248"/>
    </location>
</feature>
<dbReference type="GO" id="GO:0003824">
    <property type="term" value="F:catalytic activity"/>
    <property type="evidence" value="ECO:0007669"/>
    <property type="project" value="InterPro"/>
</dbReference>
<dbReference type="SFLD" id="SFLDS00029">
    <property type="entry name" value="Radical_SAM"/>
    <property type="match status" value="1"/>
</dbReference>
<dbReference type="InterPro" id="IPR013785">
    <property type="entry name" value="Aldolase_TIM"/>
</dbReference>
<dbReference type="SFLD" id="SFLDG01067">
    <property type="entry name" value="SPASM/twitch_domain_containing"/>
    <property type="match status" value="1"/>
</dbReference>
<dbReference type="SUPFAM" id="SSF102114">
    <property type="entry name" value="Radical SAM enzymes"/>
    <property type="match status" value="1"/>
</dbReference>
<dbReference type="Pfam" id="PF13186">
    <property type="entry name" value="SPASM"/>
    <property type="match status" value="1"/>
</dbReference>
<accession>A0A7S6WPM9</accession>
<keyword evidence="5" id="KW-0411">Iron-sulfur</keyword>
<dbReference type="PROSITE" id="PS51918">
    <property type="entry name" value="RADICAL_SAM"/>
    <property type="match status" value="1"/>
</dbReference>
<protein>
    <submittedName>
        <fullName evidence="7">Radical SAM protein</fullName>
    </submittedName>
</protein>
<reference evidence="7 8" key="1">
    <citation type="submission" date="2020-09" db="EMBL/GenBank/DDBJ databases">
        <title>Characterization of Treponema spp. from bovine digital dermatitis in Korea.</title>
        <authorList>
            <person name="Espiritu H.M."/>
            <person name="Cho Y.I."/>
            <person name="Mamuad L."/>
        </authorList>
    </citation>
    <scope>NUCLEOTIDE SEQUENCE [LARGE SCALE GENOMIC DNA]</scope>
    <source>
        <strain evidence="7 8">KS1</strain>
    </source>
</reference>
<dbReference type="Proteomes" id="UP000593915">
    <property type="component" value="Chromosome"/>
</dbReference>
<comment type="cofactor">
    <cofactor evidence="1">
        <name>[4Fe-4S] cluster</name>
        <dbReference type="ChEBI" id="CHEBI:49883"/>
    </cofactor>
</comment>
<evidence type="ECO:0000256" key="1">
    <source>
        <dbReference type="ARBA" id="ARBA00001966"/>
    </source>
</evidence>
<dbReference type="AlphaFoldDB" id="A0A7S6WPM9"/>
<evidence type="ECO:0000259" key="6">
    <source>
        <dbReference type="PROSITE" id="PS51918"/>
    </source>
</evidence>
<dbReference type="CDD" id="cd21109">
    <property type="entry name" value="SPASM"/>
    <property type="match status" value="1"/>
</dbReference>